<comment type="caution">
    <text evidence="2">The sequence shown here is derived from an EMBL/GenBank/DDBJ whole genome shotgun (WGS) entry which is preliminary data.</text>
</comment>
<feature type="repeat" description="WD" evidence="1">
    <location>
        <begin position="329"/>
        <end position="370"/>
    </location>
</feature>
<dbReference type="PANTHER" id="PTHR22848">
    <property type="entry name" value="WD40 REPEAT PROTEIN"/>
    <property type="match status" value="1"/>
</dbReference>
<dbReference type="InterPro" id="IPR001680">
    <property type="entry name" value="WD40_rpt"/>
</dbReference>
<dbReference type="Gene3D" id="2.130.10.10">
    <property type="entry name" value="YVTN repeat-like/Quinoprotein amine dehydrogenase"/>
    <property type="match status" value="1"/>
</dbReference>
<accession>A0ABQ6N6S4</accession>
<feature type="repeat" description="WD" evidence="1">
    <location>
        <begin position="414"/>
        <end position="455"/>
    </location>
</feature>
<sequence>MAATSADAGVDGLAVAIPSSSSRDSAVAIPSSSVMELIQLHLLSLNLTASAAALQAECGVGLSCSVLPLQQLCRTGSWGDVLEAINRLDQAVQAKLPQDLVSDVQEMCVLELIELQDLPMARLMLRALDNGDREDNPESIYKGARKGRIDAAFVDPGAIADPAQSADFYGTADSPSATKQQRREEIGKRLEACVPTAPQDRLVTLLSQALRFQQHTGTLPTLRPEDHDDEANATVTSKVPSFDFVKGAPPSNAIVPDAGASAASSGVDRAPSQQYGVIKYAKKTHAESAAFLPDGSGLVTGSTDGFVEVYDPSTCKLDMNLAFQANEEIMLHDTTVLSITYSADGDMIATGDSKGNVKVWDVAKGKCVRTFNDAHTQGVLCLKLSADSSKLISGSQDGLLREFGLRSSKLIQEFRGHTSYVNCADLVADDMFMISGSSDATIRVWHHASGECLRTFELPKEEGSTSNNAAITSVLPIGDGSTFIAVPRGNLAYLMSRENGETLRTFTNSKCEFVCSCLSPRQKFLYAVDSEHQLICYDVATGAVERTFGVAESPVTGIVSHPFKNLVGTYANEGSRGKLKLWIP</sequence>
<dbReference type="InterPro" id="IPR045184">
    <property type="entry name" value="SMU1"/>
</dbReference>
<protein>
    <submittedName>
        <fullName evidence="2">Uncharacterized protein</fullName>
    </submittedName>
</protein>
<evidence type="ECO:0000313" key="2">
    <source>
        <dbReference type="EMBL" id="GMI41332.1"/>
    </source>
</evidence>
<gene>
    <name evidence="2" type="ORF">TeGR_g12019</name>
</gene>
<dbReference type="PROSITE" id="PS50294">
    <property type="entry name" value="WD_REPEATS_REGION"/>
    <property type="match status" value="2"/>
</dbReference>
<feature type="repeat" description="WD" evidence="1">
    <location>
        <begin position="372"/>
        <end position="413"/>
    </location>
</feature>
<evidence type="ECO:0000313" key="3">
    <source>
        <dbReference type="Proteomes" id="UP001165060"/>
    </source>
</evidence>
<evidence type="ECO:0000256" key="1">
    <source>
        <dbReference type="PROSITE-ProRule" id="PRU00221"/>
    </source>
</evidence>
<dbReference type="InterPro" id="IPR015943">
    <property type="entry name" value="WD40/YVTN_repeat-like_dom_sf"/>
</dbReference>
<proteinExistence type="predicted"/>
<keyword evidence="3" id="KW-1185">Reference proteome</keyword>
<name>A0ABQ6N6S4_9STRA</name>
<reference evidence="2 3" key="1">
    <citation type="journal article" date="2023" name="Commun. Biol.">
        <title>Genome analysis of Parmales, the sister group of diatoms, reveals the evolutionary specialization of diatoms from phago-mixotrophs to photoautotrophs.</title>
        <authorList>
            <person name="Ban H."/>
            <person name="Sato S."/>
            <person name="Yoshikawa S."/>
            <person name="Yamada K."/>
            <person name="Nakamura Y."/>
            <person name="Ichinomiya M."/>
            <person name="Sato N."/>
            <person name="Blanc-Mathieu R."/>
            <person name="Endo H."/>
            <person name="Kuwata A."/>
            <person name="Ogata H."/>
        </authorList>
    </citation>
    <scope>NUCLEOTIDE SEQUENCE [LARGE SCALE GENOMIC DNA]</scope>
</reference>
<organism evidence="2 3">
    <name type="scientific">Tetraparma gracilis</name>
    <dbReference type="NCBI Taxonomy" id="2962635"/>
    <lineage>
        <taxon>Eukaryota</taxon>
        <taxon>Sar</taxon>
        <taxon>Stramenopiles</taxon>
        <taxon>Ochrophyta</taxon>
        <taxon>Bolidophyceae</taxon>
        <taxon>Parmales</taxon>
        <taxon>Triparmaceae</taxon>
        <taxon>Tetraparma</taxon>
    </lineage>
</organism>
<dbReference type="PROSITE" id="PS50082">
    <property type="entry name" value="WD_REPEATS_2"/>
    <property type="match status" value="3"/>
</dbReference>
<keyword evidence="1" id="KW-0853">WD repeat</keyword>
<dbReference type="SMART" id="SM00320">
    <property type="entry name" value="WD40"/>
    <property type="match status" value="6"/>
</dbReference>
<dbReference type="InterPro" id="IPR036322">
    <property type="entry name" value="WD40_repeat_dom_sf"/>
</dbReference>
<dbReference type="Proteomes" id="UP001165060">
    <property type="component" value="Unassembled WGS sequence"/>
</dbReference>
<dbReference type="SUPFAM" id="SSF50978">
    <property type="entry name" value="WD40 repeat-like"/>
    <property type="match status" value="1"/>
</dbReference>
<dbReference type="CDD" id="cd00200">
    <property type="entry name" value="WD40"/>
    <property type="match status" value="1"/>
</dbReference>
<dbReference type="EMBL" id="BRYB01000994">
    <property type="protein sequence ID" value="GMI41332.1"/>
    <property type="molecule type" value="Genomic_DNA"/>
</dbReference>
<dbReference type="Pfam" id="PF00400">
    <property type="entry name" value="WD40"/>
    <property type="match status" value="4"/>
</dbReference>